<dbReference type="SUPFAM" id="SSF144074">
    <property type="entry name" value="E2F-DP heterodimerization region"/>
    <property type="match status" value="1"/>
</dbReference>
<feature type="coiled-coil region" evidence="8">
    <location>
        <begin position="566"/>
        <end position="610"/>
    </location>
</feature>
<keyword evidence="3 7" id="KW-0805">Transcription regulation</keyword>
<keyword evidence="4 7" id="KW-0238">DNA-binding</keyword>
<organism evidence="11 12">
    <name type="scientific">Steinernema hermaphroditum</name>
    <dbReference type="NCBI Taxonomy" id="289476"/>
    <lineage>
        <taxon>Eukaryota</taxon>
        <taxon>Metazoa</taxon>
        <taxon>Ecdysozoa</taxon>
        <taxon>Nematoda</taxon>
        <taxon>Chromadorea</taxon>
        <taxon>Rhabditida</taxon>
        <taxon>Tylenchina</taxon>
        <taxon>Panagrolaimomorpha</taxon>
        <taxon>Strongyloidoidea</taxon>
        <taxon>Steinernematidae</taxon>
        <taxon>Steinernema</taxon>
    </lineage>
</organism>
<evidence type="ECO:0000313" key="11">
    <source>
        <dbReference type="EMBL" id="KAK0407520.1"/>
    </source>
</evidence>
<dbReference type="InterPro" id="IPR014889">
    <property type="entry name" value="Transc_factor_DP_C"/>
</dbReference>
<proteinExistence type="inferred from homology"/>
<keyword evidence="5 7" id="KW-0804">Transcription</keyword>
<dbReference type="Pfam" id="PF00646">
    <property type="entry name" value="F-box"/>
    <property type="match status" value="1"/>
</dbReference>
<evidence type="ECO:0000259" key="10">
    <source>
        <dbReference type="SMART" id="SM01372"/>
    </source>
</evidence>
<dbReference type="InterPro" id="IPR036047">
    <property type="entry name" value="F-box-like_dom_sf"/>
</dbReference>
<dbReference type="InterPro" id="IPR032675">
    <property type="entry name" value="LRR_dom_sf"/>
</dbReference>
<dbReference type="GO" id="GO:0000977">
    <property type="term" value="F:RNA polymerase II transcription regulatory region sequence-specific DNA binding"/>
    <property type="evidence" value="ECO:0007669"/>
    <property type="project" value="TreeGrafter"/>
</dbReference>
<evidence type="ECO:0000256" key="3">
    <source>
        <dbReference type="ARBA" id="ARBA00023015"/>
    </source>
</evidence>
<dbReference type="SUPFAM" id="SSF81383">
    <property type="entry name" value="F-box domain"/>
    <property type="match status" value="1"/>
</dbReference>
<dbReference type="GO" id="GO:0000981">
    <property type="term" value="F:DNA-binding transcription factor activity, RNA polymerase II-specific"/>
    <property type="evidence" value="ECO:0007669"/>
    <property type="project" value="TreeGrafter"/>
</dbReference>
<dbReference type="SUPFAM" id="SSF52047">
    <property type="entry name" value="RNI-like"/>
    <property type="match status" value="1"/>
</dbReference>
<accession>A0AA39HLF3</accession>
<dbReference type="Gene3D" id="1.20.140.80">
    <property type="entry name" value="Transcription factor DP"/>
    <property type="match status" value="1"/>
</dbReference>
<reference evidence="11" key="1">
    <citation type="submission" date="2023-06" db="EMBL/GenBank/DDBJ databases">
        <title>Genomic analysis of the entomopathogenic nematode Steinernema hermaphroditum.</title>
        <authorList>
            <person name="Schwarz E.M."/>
            <person name="Heppert J.K."/>
            <person name="Baniya A."/>
            <person name="Schwartz H.T."/>
            <person name="Tan C.-H."/>
            <person name="Antoshechkin I."/>
            <person name="Sternberg P.W."/>
            <person name="Goodrich-Blair H."/>
            <person name="Dillman A.R."/>
        </authorList>
    </citation>
    <scope>NUCLEOTIDE SEQUENCE</scope>
    <source>
        <strain evidence="11">PS9179</strain>
        <tissue evidence="11">Whole animal</tissue>
    </source>
</reference>
<feature type="domain" description="Transcription factor DP C-terminal" evidence="9">
    <location>
        <begin position="567"/>
        <end position="711"/>
    </location>
</feature>
<protein>
    <recommendedName>
        <fullName evidence="13">Transcription factor Dp-1</fullName>
    </recommendedName>
</protein>
<evidence type="ECO:0000256" key="8">
    <source>
        <dbReference type="SAM" id="Coils"/>
    </source>
</evidence>
<evidence type="ECO:0000256" key="2">
    <source>
        <dbReference type="ARBA" id="ARBA00010940"/>
    </source>
</evidence>
<comment type="caution">
    <text evidence="11">The sequence shown here is derived from an EMBL/GenBank/DDBJ whole genome shotgun (WGS) entry which is preliminary data.</text>
</comment>
<dbReference type="InterPro" id="IPR036390">
    <property type="entry name" value="WH_DNA-bd_sf"/>
</dbReference>
<dbReference type="Pfam" id="PF02319">
    <property type="entry name" value="WHD_E2F_TDP"/>
    <property type="match status" value="1"/>
</dbReference>
<evidence type="ECO:0000256" key="4">
    <source>
        <dbReference type="ARBA" id="ARBA00023125"/>
    </source>
</evidence>
<evidence type="ECO:0008006" key="13">
    <source>
        <dbReference type="Google" id="ProtNLM"/>
    </source>
</evidence>
<evidence type="ECO:0000256" key="1">
    <source>
        <dbReference type="ARBA" id="ARBA00004123"/>
    </source>
</evidence>
<dbReference type="InterPro" id="IPR001810">
    <property type="entry name" value="F-box_dom"/>
</dbReference>
<dbReference type="InterPro" id="IPR036388">
    <property type="entry name" value="WH-like_DNA-bd_sf"/>
</dbReference>
<dbReference type="CDD" id="cd14458">
    <property type="entry name" value="DP_DD"/>
    <property type="match status" value="1"/>
</dbReference>
<comment type="similarity">
    <text evidence="2 7">Belongs to the E2F/DP family.</text>
</comment>
<keyword evidence="8" id="KW-0175">Coiled coil</keyword>
<dbReference type="PANTHER" id="PTHR12548:SF9">
    <property type="entry name" value="TRANSCRIPTION FACTOR DP"/>
    <property type="match status" value="1"/>
</dbReference>
<dbReference type="GO" id="GO:0005667">
    <property type="term" value="C:transcription regulator complex"/>
    <property type="evidence" value="ECO:0007669"/>
    <property type="project" value="InterPro"/>
</dbReference>
<evidence type="ECO:0000313" key="12">
    <source>
        <dbReference type="Proteomes" id="UP001175271"/>
    </source>
</evidence>
<dbReference type="PANTHER" id="PTHR12548">
    <property type="entry name" value="TRANSCRIPTION FACTOR DP"/>
    <property type="match status" value="1"/>
</dbReference>
<dbReference type="FunFam" id="1.10.10.10:FF:000047">
    <property type="entry name" value="Transcription factor"/>
    <property type="match status" value="1"/>
</dbReference>
<sequence>MVIDSGAVQRSSLIAPFVEELVCHNLRRVTATVCSGSEEEGARLQRSPSCRPSVCRTVGDRVCLREQRYRRRRTRNAVVFESKYFFEENMLCTLPPEVILRVLKYCDLFTLLQFGQTCSECHCAIQGLMRKKECLDVYVEYYLPYTRLMEHQSSQRSTIRAKKLLDFMQNYISKRLLCLSMRKAPVLLSTSDLIKLATQFPSITYLDIGQPNGDWPQFDNKVVYSLAYFKKLKTLKIDGTLSKRVVRRGGGHHDPTIFSIKVLSSLEHFEIECHHDTLTTILKTMAINDTTLPYLKRVKFSVKHTSVSYPDQLIWFLSNHKNLEDVRIHNALFATIPQIEHFYSALCHLPKLKTLVLERCAFCDRIDHNLQRQFYFEMERKQVLTVGGMERQQLPLGLAGKRVIQLNVSSGQITGVVRPSAPRFAANSRLSSQAAQPPTTQHGSVKRVLGTEYSAFNVGGAMRSKYARANDKSKGLRHFSTKVCEKVKAKQHTNYNEVADELVQEYFDGLPTPPVTGEKQSYDMKNIRRRVYDALNVLMAMNIIEKEKKEIRWVGLPTSTAQEFRLQEFRKIEQEKEEREKRIQQKREQLRDLINQLVAYKSLLERNRERERSDGRPADNTILYLPYIIVNTSKKTVIDCSISHDKTEYLFNFDQPFEIHDDIEVLKRLGLAYGLERGEVSPEHRDKIKSYLPEALRPFIDSIFDNTPIRKHALPTQSQLLPPQEKKPLIPLRAVSAQSQQPGNVVYTTSSPRPVVRTIPPPSGPQTKYVVQRQSQPPPQQRYVAATPAGTRQVLGQGQSPVSGQRYVYYTQS</sequence>
<dbReference type="Gene3D" id="3.80.10.10">
    <property type="entry name" value="Ribonuclease Inhibitor"/>
    <property type="match status" value="1"/>
</dbReference>
<dbReference type="InterPro" id="IPR015648">
    <property type="entry name" value="Transcrpt_fac_DP"/>
</dbReference>
<evidence type="ECO:0000259" key="9">
    <source>
        <dbReference type="SMART" id="SM01138"/>
    </source>
</evidence>
<keyword evidence="6 7" id="KW-0539">Nucleus</keyword>
<dbReference type="GO" id="GO:0005634">
    <property type="term" value="C:nucleus"/>
    <property type="evidence" value="ECO:0007669"/>
    <property type="project" value="UniProtKB-SubCell"/>
</dbReference>
<gene>
    <name evidence="11" type="ORF">QR680_019239</name>
</gene>
<keyword evidence="12" id="KW-1185">Reference proteome</keyword>
<comment type="subcellular location">
    <subcellularLocation>
        <location evidence="1 7">Nucleus</location>
    </subcellularLocation>
</comment>
<dbReference type="SUPFAM" id="SSF46785">
    <property type="entry name" value="Winged helix' DNA-binding domain"/>
    <property type="match status" value="1"/>
</dbReference>
<dbReference type="SMART" id="SM01138">
    <property type="entry name" value="DP"/>
    <property type="match status" value="1"/>
</dbReference>
<dbReference type="FunFam" id="1.20.140.80:FF:000001">
    <property type="entry name" value="Transcription factor"/>
    <property type="match status" value="1"/>
</dbReference>
<feature type="domain" description="E2F/DP family winged-helix DNA-binding" evidence="10">
    <location>
        <begin position="471"/>
        <end position="555"/>
    </location>
</feature>
<dbReference type="AlphaFoldDB" id="A0AA39HLF3"/>
<dbReference type="GO" id="GO:0051726">
    <property type="term" value="P:regulation of cell cycle"/>
    <property type="evidence" value="ECO:0007669"/>
    <property type="project" value="InterPro"/>
</dbReference>
<dbReference type="Gene3D" id="1.10.10.10">
    <property type="entry name" value="Winged helix-like DNA-binding domain superfamily/Winged helix DNA-binding domain"/>
    <property type="match status" value="1"/>
</dbReference>
<dbReference type="InterPro" id="IPR038168">
    <property type="entry name" value="TF_DP_C_sf"/>
</dbReference>
<dbReference type="EMBL" id="JAUCMV010000004">
    <property type="protein sequence ID" value="KAK0407520.1"/>
    <property type="molecule type" value="Genomic_DNA"/>
</dbReference>
<evidence type="ECO:0000256" key="5">
    <source>
        <dbReference type="ARBA" id="ARBA00023163"/>
    </source>
</evidence>
<dbReference type="SMART" id="SM01372">
    <property type="entry name" value="E2F_TDP"/>
    <property type="match status" value="1"/>
</dbReference>
<name>A0AA39HLF3_9BILA</name>
<dbReference type="CDD" id="cd09917">
    <property type="entry name" value="F-box_SF"/>
    <property type="match status" value="1"/>
</dbReference>
<dbReference type="InterPro" id="IPR003316">
    <property type="entry name" value="E2F_WHTH_DNA-bd_dom"/>
</dbReference>
<dbReference type="Proteomes" id="UP001175271">
    <property type="component" value="Unassembled WGS sequence"/>
</dbReference>
<evidence type="ECO:0000256" key="7">
    <source>
        <dbReference type="RuleBase" id="RU003796"/>
    </source>
</evidence>
<evidence type="ECO:0000256" key="6">
    <source>
        <dbReference type="ARBA" id="ARBA00023242"/>
    </source>
</evidence>
<dbReference type="Pfam" id="PF08781">
    <property type="entry name" value="DP"/>
    <property type="match status" value="1"/>
</dbReference>
<dbReference type="InterPro" id="IPR037241">
    <property type="entry name" value="E2F-DP_heterodim"/>
</dbReference>